<keyword evidence="1" id="KW-0175">Coiled coil</keyword>
<gene>
    <name evidence="3" type="ORF">GCM10010319_18070</name>
</gene>
<dbReference type="InterPro" id="IPR052785">
    <property type="entry name" value="Enterotoxin_cmpnt"/>
</dbReference>
<dbReference type="SUPFAM" id="SSF58100">
    <property type="entry name" value="Bacterial hemolysins"/>
    <property type="match status" value="1"/>
</dbReference>
<accession>A0ABN0WMW0</accession>
<sequence>MAVTFADALQASHGPGLAVQMFTQMVTKQTNMDTKTLQENDKFKDELPTDQKHVVDDGLAALDQINTHLGKARGHANDWNTDPNLLQGMIGTNENIYGHGDLISAALSELPAALQKAKESGGDQQKRRALKEAQDQLQTIEEDVESYLEAVEKLVKRLGTFQADVEEDYRAFDGDNTKVVALLNGDTGLLNTISSEIDSLHSAIAKDNAMIAGGAIMVVAGVVAGVVGGILIATGVGTGIGLTVIAGGVLVGGGGVAMTTVAGIDLKKKQGELASAETELHVLHACVTSFNSAKSVLGQLKTAAQNAATGAGQLHAAWLGQQEALKQERHDIESALKAGGSQIDLALTKAIDFTKAALKEWAVVQTNADNIRTALTGLTDEPKTHIPSVELQAA</sequence>
<name>A0ABN0WMW0_9ACTN</name>
<keyword evidence="4" id="KW-1185">Reference proteome</keyword>
<proteinExistence type="predicted"/>
<keyword evidence="2" id="KW-1133">Transmembrane helix</keyword>
<keyword evidence="2" id="KW-0812">Transmembrane</keyword>
<dbReference type="InterPro" id="IPR008414">
    <property type="entry name" value="HBL"/>
</dbReference>
<dbReference type="PANTHER" id="PTHR38443:SF2">
    <property type="entry name" value="NON-HEMOLYTIC ENTEROTOXIN LYTIC COMPONENT L1"/>
    <property type="match status" value="1"/>
</dbReference>
<dbReference type="Gene3D" id="1.20.1170.10">
    <property type="match status" value="1"/>
</dbReference>
<keyword evidence="2" id="KW-0472">Membrane</keyword>
<dbReference type="RefSeq" id="WP_344117233.1">
    <property type="nucleotide sequence ID" value="NZ_BAAABW010000008.1"/>
</dbReference>
<evidence type="ECO:0000256" key="2">
    <source>
        <dbReference type="SAM" id="Phobius"/>
    </source>
</evidence>
<evidence type="ECO:0000256" key="1">
    <source>
        <dbReference type="SAM" id="Coils"/>
    </source>
</evidence>
<reference evidence="3 4" key="1">
    <citation type="journal article" date="2019" name="Int. J. Syst. Evol. Microbiol.">
        <title>The Global Catalogue of Microorganisms (GCM) 10K type strain sequencing project: providing services to taxonomists for standard genome sequencing and annotation.</title>
        <authorList>
            <consortium name="The Broad Institute Genomics Platform"/>
            <consortium name="The Broad Institute Genome Sequencing Center for Infectious Disease"/>
            <person name="Wu L."/>
            <person name="Ma J."/>
        </authorList>
    </citation>
    <scope>NUCLEOTIDE SEQUENCE [LARGE SCALE GENOMIC DNA]</scope>
    <source>
        <strain evidence="3 4">JCM 4565</strain>
    </source>
</reference>
<dbReference type="EMBL" id="BAAABW010000008">
    <property type="protein sequence ID" value="GAA0342266.1"/>
    <property type="molecule type" value="Genomic_DNA"/>
</dbReference>
<dbReference type="PANTHER" id="PTHR38443">
    <property type="match status" value="1"/>
</dbReference>
<evidence type="ECO:0000313" key="4">
    <source>
        <dbReference type="Proteomes" id="UP001500063"/>
    </source>
</evidence>
<protein>
    <submittedName>
        <fullName evidence="3">Uncharacterized protein</fullName>
    </submittedName>
</protein>
<feature type="coiled-coil region" evidence="1">
    <location>
        <begin position="123"/>
        <end position="157"/>
    </location>
</feature>
<organism evidence="3 4">
    <name type="scientific">Streptomyces blastmyceticus</name>
    <dbReference type="NCBI Taxonomy" id="68180"/>
    <lineage>
        <taxon>Bacteria</taxon>
        <taxon>Bacillati</taxon>
        <taxon>Actinomycetota</taxon>
        <taxon>Actinomycetes</taxon>
        <taxon>Kitasatosporales</taxon>
        <taxon>Streptomycetaceae</taxon>
        <taxon>Streptomyces</taxon>
    </lineage>
</organism>
<dbReference type="Proteomes" id="UP001500063">
    <property type="component" value="Unassembled WGS sequence"/>
</dbReference>
<evidence type="ECO:0000313" key="3">
    <source>
        <dbReference type="EMBL" id="GAA0342266.1"/>
    </source>
</evidence>
<feature type="transmembrane region" description="Helical" evidence="2">
    <location>
        <begin position="209"/>
        <end position="233"/>
    </location>
</feature>
<feature type="transmembrane region" description="Helical" evidence="2">
    <location>
        <begin position="239"/>
        <end position="264"/>
    </location>
</feature>
<dbReference type="Pfam" id="PF05791">
    <property type="entry name" value="Bacillus_HBL"/>
    <property type="match status" value="1"/>
</dbReference>
<comment type="caution">
    <text evidence="3">The sequence shown here is derived from an EMBL/GenBank/DDBJ whole genome shotgun (WGS) entry which is preliminary data.</text>
</comment>